<accession>A0A699ZCI1</accession>
<reference evidence="2 3" key="1">
    <citation type="submission" date="2020-02" db="EMBL/GenBank/DDBJ databases">
        <title>Draft genome sequence of Haematococcus lacustris strain NIES-144.</title>
        <authorList>
            <person name="Morimoto D."/>
            <person name="Nakagawa S."/>
            <person name="Yoshida T."/>
            <person name="Sawayama S."/>
        </authorList>
    </citation>
    <scope>NUCLEOTIDE SEQUENCE [LARGE SCALE GENOMIC DNA]</scope>
    <source>
        <strain evidence="2 3">NIES-144</strain>
    </source>
</reference>
<name>A0A699ZCI1_HAELA</name>
<feature type="non-terminal residue" evidence="2">
    <location>
        <position position="46"/>
    </location>
</feature>
<evidence type="ECO:0000256" key="1">
    <source>
        <dbReference type="SAM" id="MobiDB-lite"/>
    </source>
</evidence>
<dbReference type="Proteomes" id="UP000485058">
    <property type="component" value="Unassembled WGS sequence"/>
</dbReference>
<evidence type="ECO:0000313" key="2">
    <source>
        <dbReference type="EMBL" id="GFH16916.1"/>
    </source>
</evidence>
<sequence>MHYMCAPTPTPILQPSNTSSRSRHAFPHHQHIIQNAFASTLRPRRG</sequence>
<evidence type="ECO:0000313" key="3">
    <source>
        <dbReference type="Proteomes" id="UP000485058"/>
    </source>
</evidence>
<dbReference type="EMBL" id="BLLF01001070">
    <property type="protein sequence ID" value="GFH16916.1"/>
    <property type="molecule type" value="Genomic_DNA"/>
</dbReference>
<organism evidence="2 3">
    <name type="scientific">Haematococcus lacustris</name>
    <name type="common">Green alga</name>
    <name type="synonym">Haematococcus pluvialis</name>
    <dbReference type="NCBI Taxonomy" id="44745"/>
    <lineage>
        <taxon>Eukaryota</taxon>
        <taxon>Viridiplantae</taxon>
        <taxon>Chlorophyta</taxon>
        <taxon>core chlorophytes</taxon>
        <taxon>Chlorophyceae</taxon>
        <taxon>CS clade</taxon>
        <taxon>Chlamydomonadales</taxon>
        <taxon>Haematococcaceae</taxon>
        <taxon>Haematococcus</taxon>
    </lineage>
</organism>
<dbReference type="AlphaFoldDB" id="A0A699ZCI1"/>
<feature type="non-terminal residue" evidence="2">
    <location>
        <position position="1"/>
    </location>
</feature>
<comment type="caution">
    <text evidence="2">The sequence shown here is derived from an EMBL/GenBank/DDBJ whole genome shotgun (WGS) entry which is preliminary data.</text>
</comment>
<feature type="compositionally biased region" description="Polar residues" evidence="1">
    <location>
        <begin position="11"/>
        <end position="20"/>
    </location>
</feature>
<feature type="region of interest" description="Disordered" evidence="1">
    <location>
        <begin position="1"/>
        <end position="24"/>
    </location>
</feature>
<keyword evidence="3" id="KW-1185">Reference proteome</keyword>
<proteinExistence type="predicted"/>
<gene>
    <name evidence="2" type="ORF">HaLaN_13436</name>
</gene>
<protein>
    <submittedName>
        <fullName evidence="2">Uncharacterized protein</fullName>
    </submittedName>
</protein>